<feature type="compositionally biased region" description="Polar residues" evidence="1">
    <location>
        <begin position="332"/>
        <end position="347"/>
    </location>
</feature>
<feature type="compositionally biased region" description="Pro residues" evidence="1">
    <location>
        <begin position="471"/>
        <end position="488"/>
    </location>
</feature>
<protein>
    <submittedName>
        <fullName evidence="2">Adhesion defective protein 1</fullName>
    </submittedName>
</protein>
<feature type="compositionally biased region" description="Polar residues" evidence="1">
    <location>
        <begin position="948"/>
        <end position="960"/>
    </location>
</feature>
<accession>A0A369J9C4</accession>
<feature type="compositionally biased region" description="Polar residues" evidence="1">
    <location>
        <begin position="258"/>
        <end position="279"/>
    </location>
</feature>
<organism evidence="2 3">
    <name type="scientific">Hypsizygus marmoreus</name>
    <name type="common">White beech mushroom</name>
    <name type="synonym">Agaricus marmoreus</name>
    <dbReference type="NCBI Taxonomy" id="39966"/>
    <lineage>
        <taxon>Eukaryota</taxon>
        <taxon>Fungi</taxon>
        <taxon>Dikarya</taxon>
        <taxon>Basidiomycota</taxon>
        <taxon>Agaricomycotina</taxon>
        <taxon>Agaricomycetes</taxon>
        <taxon>Agaricomycetidae</taxon>
        <taxon>Agaricales</taxon>
        <taxon>Tricholomatineae</taxon>
        <taxon>Lyophyllaceae</taxon>
        <taxon>Hypsizygus</taxon>
    </lineage>
</organism>
<feature type="compositionally biased region" description="Low complexity" evidence="1">
    <location>
        <begin position="241"/>
        <end position="250"/>
    </location>
</feature>
<dbReference type="EMBL" id="LUEZ02000158">
    <property type="protein sequence ID" value="RDB15456.1"/>
    <property type="molecule type" value="Genomic_DNA"/>
</dbReference>
<dbReference type="Proteomes" id="UP000076154">
    <property type="component" value="Unassembled WGS sequence"/>
</dbReference>
<feature type="region of interest" description="Disordered" evidence="1">
    <location>
        <begin position="817"/>
        <end position="978"/>
    </location>
</feature>
<feature type="region of interest" description="Disordered" evidence="1">
    <location>
        <begin position="714"/>
        <end position="743"/>
    </location>
</feature>
<feature type="compositionally biased region" description="Low complexity" evidence="1">
    <location>
        <begin position="858"/>
        <end position="941"/>
    </location>
</feature>
<dbReference type="InParanoid" id="A0A369J9C4"/>
<feature type="compositionally biased region" description="Low complexity" evidence="1">
    <location>
        <begin position="821"/>
        <end position="836"/>
    </location>
</feature>
<keyword evidence="3" id="KW-1185">Reference proteome</keyword>
<dbReference type="AlphaFoldDB" id="A0A369J9C4"/>
<dbReference type="STRING" id="39966.A0A369J9C4"/>
<evidence type="ECO:0000313" key="3">
    <source>
        <dbReference type="Proteomes" id="UP000076154"/>
    </source>
</evidence>
<dbReference type="Pfam" id="PF01803">
    <property type="entry name" value="LIM_bind"/>
    <property type="match status" value="1"/>
</dbReference>
<dbReference type="OrthoDB" id="774557at2759"/>
<feature type="region of interest" description="Disordered" evidence="1">
    <location>
        <begin position="301"/>
        <end position="347"/>
    </location>
</feature>
<feature type="region of interest" description="Disordered" evidence="1">
    <location>
        <begin position="11"/>
        <end position="51"/>
    </location>
</feature>
<feature type="compositionally biased region" description="Low complexity" evidence="1">
    <location>
        <begin position="505"/>
        <end position="526"/>
    </location>
</feature>
<gene>
    <name evidence="2" type="primary">adn1</name>
    <name evidence="2" type="ORF">Hypma_004211</name>
</gene>
<feature type="compositionally biased region" description="Pro residues" evidence="1">
    <location>
        <begin position="373"/>
        <end position="394"/>
    </location>
</feature>
<reference evidence="2" key="1">
    <citation type="submission" date="2018-04" db="EMBL/GenBank/DDBJ databases">
        <title>Whole genome sequencing of Hypsizygus marmoreus.</title>
        <authorList>
            <person name="Choi I.-G."/>
            <person name="Min B."/>
            <person name="Kim J.-G."/>
            <person name="Kim S."/>
            <person name="Oh Y.-L."/>
            <person name="Kong W.-S."/>
            <person name="Park H."/>
            <person name="Jeong J."/>
            <person name="Song E.-S."/>
        </authorList>
    </citation>
    <scope>NUCLEOTIDE SEQUENCE [LARGE SCALE GENOMIC DNA]</scope>
    <source>
        <strain evidence="2">51987-8</strain>
    </source>
</reference>
<feature type="region of interest" description="Disordered" evidence="1">
    <location>
        <begin position="360"/>
        <end position="538"/>
    </location>
</feature>
<feature type="compositionally biased region" description="Pro residues" evidence="1">
    <location>
        <begin position="495"/>
        <end position="504"/>
    </location>
</feature>
<comment type="caution">
    <text evidence="2">The sequence shown here is derived from an EMBL/GenBank/DDBJ whole genome shotgun (WGS) entry which is preliminary data.</text>
</comment>
<feature type="region of interest" description="Disordered" evidence="1">
    <location>
        <begin position="241"/>
        <end position="279"/>
    </location>
</feature>
<evidence type="ECO:0000256" key="1">
    <source>
        <dbReference type="SAM" id="MobiDB-lite"/>
    </source>
</evidence>
<dbReference type="PANTHER" id="PTHR10378">
    <property type="entry name" value="LIM DOMAIN-BINDING PROTEIN"/>
    <property type="match status" value="1"/>
</dbReference>
<dbReference type="InterPro" id="IPR029005">
    <property type="entry name" value="LIM-bd/SEUSS"/>
</dbReference>
<feature type="compositionally biased region" description="Polar residues" evidence="1">
    <location>
        <begin position="728"/>
        <end position="738"/>
    </location>
</feature>
<feature type="compositionally biased region" description="Gly residues" evidence="1">
    <location>
        <begin position="84"/>
        <end position="94"/>
    </location>
</feature>
<name>A0A369J9C4_HYPMA</name>
<feature type="compositionally biased region" description="Polar residues" evidence="1">
    <location>
        <begin position="11"/>
        <end position="35"/>
    </location>
</feature>
<feature type="compositionally biased region" description="Low complexity" evidence="1">
    <location>
        <begin position="67"/>
        <end position="83"/>
    </location>
</feature>
<proteinExistence type="predicted"/>
<sequence length="978" mass="105486">MLGIGPPFMQNMPQSAHQQIPTSHLNLAPSSNPQNPGLMLNNAPGPMNPNQQQRYMQMQHAGELRQPRQMPMRQGQPGQPMMGPSGGPVPGGGGAPHMGGLGHSQSMQFNPTMMSQPQGNVAVRRVSSQPQMNQGAGPIGGMSPGVVNSSIGMGGMNPQGNMAQMRQVPQMQHQLRMQNQHHMQSQMSQDMPMPMNRPVGNPGMPGRTGSAQQIMNSLPQPPLLQHPMVPHHQNQFQNPVQIPSQHQQPQIPSPRPGTHSQTHTPNMPMSTPGPSHTPVNRPQMTQDDQSMAFMGFPNTQFPQAHNTPRMPSGQFPSFVPSSTPPMAEIPQPMSTGLGTPGNTTHRTSFHLTPAQQFEQMNTSPDSYGAHFNMPPPSHVPPRPPSQHNPHPPLPQQQQLPQHPHQPHQPQHHHHSPLASDAHMNSHPQRPQSQPQSIPRPPSQQAHAPRTPQLPPGPPAPPGGTRMSLPSHAPPHPGQPMQMPGPGPQPHMQIAPRPPQPPAVPVPSNAAPVAQAPSDTPPSAAAPIPRPPVNNPGGLGSGQGLIRLLQFSGVLAAENKSQKLQLAWWNELIKGYFTPKAIMKFTLWKDNQRNEAKPFEIGVPILPRFFLVTTQSGVKSMTLSLDGARERMFAQGHSIVECVTAIWTYKYNNGYTVTLRGPLTVHVVITAASPQQTPQAPGGYVLKFEDFQFDAHFHEKYIALDAVLGNRLPELPKTPRVRSAPTPTPNGTASHQQQQLEDDKRWEEPRVAIENASIPGEPVNAFGIPQATMRCLELAESVGQMADLISFSTDTSLGPIEALKTFALQIRETQPFHPPLPNNLVNGVNPNPNNAPNSFASMHGNPGVIPAPPSSTLYSSAPPSVTNPSSNPLPLPTTNSPQNPSSSANNSPQKQHKTIPPQQQQQQQQTQGAPSSSGHPPASPAVSSSTTNTNTPAMSNATLKRKQGADTTSPTTVTNDQPPQKRQTRKRRATGANAG</sequence>
<feature type="region of interest" description="Disordered" evidence="1">
    <location>
        <begin position="63"/>
        <end position="94"/>
    </location>
</feature>
<feature type="compositionally biased region" description="Low complexity" evidence="1">
    <location>
        <begin position="427"/>
        <end position="450"/>
    </location>
</feature>
<feature type="compositionally biased region" description="Pro residues" evidence="1">
    <location>
        <begin position="451"/>
        <end position="461"/>
    </location>
</feature>
<evidence type="ECO:0000313" key="2">
    <source>
        <dbReference type="EMBL" id="RDB15456.1"/>
    </source>
</evidence>